<gene>
    <name evidence="1" type="ORF">GCM10011391_09080</name>
</gene>
<dbReference type="EMBL" id="BMIR01000003">
    <property type="protein sequence ID" value="GGE32612.1"/>
    <property type="molecule type" value="Genomic_DNA"/>
</dbReference>
<keyword evidence="2" id="KW-1185">Reference proteome</keyword>
<sequence>MMMIAVTTITISTYIKSFEAKWSIAAKQSNHNVTSNERDIYVLLCCSFFASLSTL</sequence>
<accession>A0A8J2VJR1</accession>
<reference evidence="1" key="2">
    <citation type="submission" date="2020-09" db="EMBL/GenBank/DDBJ databases">
        <authorList>
            <person name="Sun Q."/>
            <person name="Zhou Y."/>
        </authorList>
    </citation>
    <scope>NUCLEOTIDE SEQUENCE</scope>
    <source>
        <strain evidence="1">CGMCC 1.15371</strain>
    </source>
</reference>
<organism evidence="1 2">
    <name type="scientific">Pullulanibacillus camelliae</name>
    <dbReference type="NCBI Taxonomy" id="1707096"/>
    <lineage>
        <taxon>Bacteria</taxon>
        <taxon>Bacillati</taxon>
        <taxon>Bacillota</taxon>
        <taxon>Bacilli</taxon>
        <taxon>Bacillales</taxon>
        <taxon>Sporolactobacillaceae</taxon>
        <taxon>Pullulanibacillus</taxon>
    </lineage>
</organism>
<reference evidence="1" key="1">
    <citation type="journal article" date="2014" name="Int. J. Syst. Evol. Microbiol.">
        <title>Complete genome sequence of Corynebacterium casei LMG S-19264T (=DSM 44701T), isolated from a smear-ripened cheese.</title>
        <authorList>
            <consortium name="US DOE Joint Genome Institute (JGI-PGF)"/>
            <person name="Walter F."/>
            <person name="Albersmeier A."/>
            <person name="Kalinowski J."/>
            <person name="Ruckert C."/>
        </authorList>
    </citation>
    <scope>NUCLEOTIDE SEQUENCE</scope>
    <source>
        <strain evidence="1">CGMCC 1.15371</strain>
    </source>
</reference>
<comment type="caution">
    <text evidence="1">The sequence shown here is derived from an EMBL/GenBank/DDBJ whole genome shotgun (WGS) entry which is preliminary data.</text>
</comment>
<protein>
    <submittedName>
        <fullName evidence="1">Uncharacterized protein</fullName>
    </submittedName>
</protein>
<name>A0A8J2VJR1_9BACL</name>
<evidence type="ECO:0000313" key="1">
    <source>
        <dbReference type="EMBL" id="GGE32612.1"/>
    </source>
</evidence>
<evidence type="ECO:0000313" key="2">
    <source>
        <dbReference type="Proteomes" id="UP000628775"/>
    </source>
</evidence>
<dbReference type="Proteomes" id="UP000628775">
    <property type="component" value="Unassembled WGS sequence"/>
</dbReference>
<proteinExistence type="predicted"/>
<dbReference type="AlphaFoldDB" id="A0A8J2VJR1"/>